<name>A0A224XU09_9HEMI</name>
<protein>
    <submittedName>
        <fullName evidence="2">Uncharacterized protein</fullName>
    </submittedName>
</protein>
<feature type="transmembrane region" description="Helical" evidence="1">
    <location>
        <begin position="128"/>
        <end position="150"/>
    </location>
</feature>
<accession>A0A224XU09</accession>
<keyword evidence="1" id="KW-0812">Transmembrane</keyword>
<evidence type="ECO:0000256" key="1">
    <source>
        <dbReference type="SAM" id="Phobius"/>
    </source>
</evidence>
<sequence length="273" mass="33264">MKVECFLKWLIFFSVTISDCYNIIIFSQSFFLFLFLVINRFGTGSIIGKINLYNFNHIVFAHVSLNSFYLFLIFCYSCCSFLIITNFIFNIIIIIFFIFLFYFHFFTFFSIIFNILTLTLTFITIFRFSFFIFNIIFPIDFFTIAINFFILIYFGWFIITNFVIFNVFIFFIFLFLFITRFSFVNIFNILCFTFQGRFNIFRFFINISVIFVIIFFNFFFCIYIFVLINFFFIIIFSFFFILRGYHQIRIGSFREMSTFCLTLSIMFCQLGIR</sequence>
<feature type="transmembrane region" description="Helical" evidence="1">
    <location>
        <begin position="222"/>
        <end position="241"/>
    </location>
</feature>
<feature type="transmembrane region" description="Helical" evidence="1">
    <location>
        <begin position="199"/>
        <end position="216"/>
    </location>
</feature>
<feature type="transmembrane region" description="Helical" evidence="1">
    <location>
        <begin position="6"/>
        <end position="38"/>
    </location>
</feature>
<keyword evidence="1" id="KW-1133">Transmembrane helix</keyword>
<evidence type="ECO:0000313" key="2">
    <source>
        <dbReference type="EMBL" id="JAW12002.1"/>
    </source>
</evidence>
<organism evidence="2">
    <name type="scientific">Panstrongylus lignarius</name>
    <dbReference type="NCBI Taxonomy" id="156445"/>
    <lineage>
        <taxon>Eukaryota</taxon>
        <taxon>Metazoa</taxon>
        <taxon>Ecdysozoa</taxon>
        <taxon>Arthropoda</taxon>
        <taxon>Hexapoda</taxon>
        <taxon>Insecta</taxon>
        <taxon>Pterygota</taxon>
        <taxon>Neoptera</taxon>
        <taxon>Paraneoptera</taxon>
        <taxon>Hemiptera</taxon>
        <taxon>Heteroptera</taxon>
        <taxon>Panheteroptera</taxon>
        <taxon>Cimicomorpha</taxon>
        <taxon>Reduviidae</taxon>
        <taxon>Triatominae</taxon>
        <taxon>Panstrongylus</taxon>
    </lineage>
</organism>
<feature type="transmembrane region" description="Helical" evidence="1">
    <location>
        <begin position="59"/>
        <end position="85"/>
    </location>
</feature>
<dbReference type="AlphaFoldDB" id="A0A224XU09"/>
<reference evidence="2" key="1">
    <citation type="journal article" date="2018" name="PLoS Negl. Trop. Dis.">
        <title>An insight into the salivary gland and fat body transcriptome of Panstrongylus lignarius (Hemiptera: Heteroptera), the main vector of Chagas disease in Peru.</title>
        <authorList>
            <person name="Nevoa J.C."/>
            <person name="Mendes M.T."/>
            <person name="da Silva M.V."/>
            <person name="Soares S.C."/>
            <person name="Oliveira C.J.F."/>
            <person name="Ribeiro J.M.C."/>
        </authorList>
    </citation>
    <scope>NUCLEOTIDE SEQUENCE</scope>
</reference>
<feature type="transmembrane region" description="Helical" evidence="1">
    <location>
        <begin position="156"/>
        <end position="178"/>
    </location>
</feature>
<feature type="transmembrane region" description="Helical" evidence="1">
    <location>
        <begin position="91"/>
        <end position="116"/>
    </location>
</feature>
<proteinExistence type="predicted"/>
<dbReference type="EMBL" id="GFTR01004424">
    <property type="protein sequence ID" value="JAW12002.1"/>
    <property type="molecule type" value="Transcribed_RNA"/>
</dbReference>
<keyword evidence="1" id="KW-0472">Membrane</keyword>